<name>A0ABY4AHP0_9BURK</name>
<keyword evidence="10" id="KW-1185">Reference proteome</keyword>
<evidence type="ECO:0000256" key="6">
    <source>
        <dbReference type="ARBA" id="ARBA00023136"/>
    </source>
</evidence>
<evidence type="ECO:0000256" key="7">
    <source>
        <dbReference type="HAMAP-Rule" id="MF_01207"/>
    </source>
</evidence>
<evidence type="ECO:0000256" key="4">
    <source>
        <dbReference type="ARBA" id="ARBA00022989"/>
    </source>
</evidence>
<dbReference type="InterPro" id="IPR022837">
    <property type="entry name" value="MsrQ-like"/>
</dbReference>
<comment type="similarity">
    <text evidence="7">Belongs to the MsrQ family.</text>
</comment>
<feature type="transmembrane region" description="Helical" evidence="7">
    <location>
        <begin position="170"/>
        <end position="188"/>
    </location>
</feature>
<comment type="cofactor">
    <cofactor evidence="7">
        <name>FMN</name>
        <dbReference type="ChEBI" id="CHEBI:58210"/>
    </cofactor>
    <text evidence="7">Binds 1 FMN per subunit.</text>
</comment>
<accession>A0ABY4AHP0</accession>
<keyword evidence="2 7" id="KW-0813">Transport</keyword>
<keyword evidence="7" id="KW-0249">Electron transport</keyword>
<dbReference type="PANTHER" id="PTHR36964:SF1">
    <property type="entry name" value="PROTEIN-METHIONINE-SULFOXIDE REDUCTASE HEME-BINDING SUBUNIT MSRQ"/>
    <property type="match status" value="1"/>
</dbReference>
<comment type="subcellular location">
    <subcellularLocation>
        <location evidence="7">Cell membrane</location>
        <topology evidence="7">Multi-pass membrane protein</topology>
    </subcellularLocation>
    <subcellularLocation>
        <location evidence="1">Membrane</location>
        <topology evidence="1">Multi-pass membrane protein</topology>
    </subcellularLocation>
</comment>
<protein>
    <recommendedName>
        <fullName evidence="7">Protein-methionine-sulfoxide reductase heme-binding subunit MsrQ</fullName>
    </recommendedName>
    <alternativeName>
        <fullName evidence="7">Flavocytochrome MsrQ</fullName>
    </alternativeName>
</protein>
<proteinExistence type="inferred from homology"/>
<dbReference type="Proteomes" id="UP000831607">
    <property type="component" value="Chromosome"/>
</dbReference>
<keyword evidence="7" id="KW-0479">Metal-binding</keyword>
<dbReference type="EMBL" id="CP063982">
    <property type="protein sequence ID" value="UOD49598.1"/>
    <property type="molecule type" value="Genomic_DNA"/>
</dbReference>
<evidence type="ECO:0000256" key="2">
    <source>
        <dbReference type="ARBA" id="ARBA00022448"/>
    </source>
</evidence>
<reference evidence="9 10" key="1">
    <citation type="submission" date="2020-11" db="EMBL/GenBank/DDBJ databases">
        <title>Algicoccus daihaiensis sp.nov., isolated from Daihai Lake in Inner Mongolia.</title>
        <authorList>
            <person name="Kai J."/>
        </authorList>
    </citation>
    <scope>NUCLEOTIDE SEQUENCE [LARGE SCALE GENOMIC DNA]</scope>
    <source>
        <strain evidence="10">f23</strain>
    </source>
</reference>
<dbReference type="HAMAP" id="MF_01207">
    <property type="entry name" value="MsrQ"/>
    <property type="match status" value="1"/>
</dbReference>
<comment type="subunit">
    <text evidence="7">Heterodimer of a catalytic subunit (MsrP) and a heme-binding subunit (MsrQ).</text>
</comment>
<feature type="transmembrane region" description="Helical" evidence="7">
    <location>
        <begin position="31"/>
        <end position="50"/>
    </location>
</feature>
<keyword evidence="7" id="KW-0285">Flavoprotein</keyword>
<comment type="cofactor">
    <cofactor evidence="7">
        <name>heme b</name>
        <dbReference type="ChEBI" id="CHEBI:60344"/>
    </cofactor>
    <text evidence="7">Binds 1 heme b (iron(II)-protoporphyrin IX) group per subunit.</text>
</comment>
<evidence type="ECO:0000256" key="1">
    <source>
        <dbReference type="ARBA" id="ARBA00004141"/>
    </source>
</evidence>
<keyword evidence="6 7" id="KW-0472">Membrane</keyword>
<dbReference type="InterPro" id="IPR013130">
    <property type="entry name" value="Fe3_Rdtase_TM_dom"/>
</dbReference>
<dbReference type="Pfam" id="PF01794">
    <property type="entry name" value="Ferric_reduct"/>
    <property type="match status" value="1"/>
</dbReference>
<dbReference type="PANTHER" id="PTHR36964">
    <property type="entry name" value="PROTEIN-METHIONINE-SULFOXIDE REDUCTASE HEME-BINDING SUBUNIT MSRQ"/>
    <property type="match status" value="1"/>
</dbReference>
<gene>
    <name evidence="7" type="primary">msrQ</name>
    <name evidence="9" type="ORF">DHf2319_08950</name>
</gene>
<keyword evidence="7" id="KW-1003">Cell membrane</keyword>
<keyword evidence="5 7" id="KW-0408">Iron</keyword>
<evidence type="ECO:0000313" key="9">
    <source>
        <dbReference type="EMBL" id="UOD49598.1"/>
    </source>
</evidence>
<keyword evidence="3 7" id="KW-0812">Transmembrane</keyword>
<evidence type="ECO:0000313" key="10">
    <source>
        <dbReference type="Proteomes" id="UP000831607"/>
    </source>
</evidence>
<keyword evidence="7" id="KW-0288">FMN</keyword>
<comment type="function">
    <text evidence="7">Part of the MsrPQ system that repairs oxidized periplasmic proteins containing methionine sulfoxide residues (Met-O), using respiratory chain electrons. Thus protects these proteins from oxidative-stress damage caused by reactive species of oxygen and chlorine generated by the host defense mechanisms. MsrPQ is essential for the maintenance of envelope integrity under bleach stress, rescuing a wide series of structurally unrelated periplasmic proteins from methionine oxidation. MsrQ provides electrons for reduction to the reductase catalytic subunit MsrP, using the quinone pool of the respiratory chain.</text>
</comment>
<organism evidence="9 10">
    <name type="scientific">Orrella daihaiensis</name>
    <dbReference type="NCBI Taxonomy" id="2782176"/>
    <lineage>
        <taxon>Bacteria</taxon>
        <taxon>Pseudomonadati</taxon>
        <taxon>Pseudomonadota</taxon>
        <taxon>Betaproteobacteria</taxon>
        <taxon>Burkholderiales</taxon>
        <taxon>Alcaligenaceae</taxon>
        <taxon>Orrella</taxon>
    </lineage>
</organism>
<keyword evidence="4 7" id="KW-1133">Transmembrane helix</keyword>
<evidence type="ECO:0000259" key="8">
    <source>
        <dbReference type="Pfam" id="PF01794"/>
    </source>
</evidence>
<evidence type="ECO:0000256" key="3">
    <source>
        <dbReference type="ARBA" id="ARBA00022692"/>
    </source>
</evidence>
<feature type="transmembrane region" description="Helical" evidence="7">
    <location>
        <begin position="102"/>
        <end position="120"/>
    </location>
</feature>
<evidence type="ECO:0000256" key="5">
    <source>
        <dbReference type="ARBA" id="ARBA00023004"/>
    </source>
</evidence>
<feature type="transmembrane region" description="Helical" evidence="7">
    <location>
        <begin position="200"/>
        <end position="218"/>
    </location>
</feature>
<feature type="transmembrane region" description="Helical" evidence="7">
    <location>
        <begin position="70"/>
        <end position="90"/>
    </location>
</feature>
<feature type="transmembrane region" description="Helical" evidence="7">
    <location>
        <begin position="140"/>
        <end position="158"/>
    </location>
</feature>
<keyword evidence="7" id="KW-0349">Heme</keyword>
<feature type="domain" description="Ferric oxidoreductase" evidence="8">
    <location>
        <begin position="70"/>
        <end position="182"/>
    </location>
</feature>
<sequence>MATRSKWLQCIAAWIWPSSTEVPTLSATHIAWAKPLLFVAGMYPLLRWFYLGLTDGLTVNPTEFLTRSSGTWTLVCLMATLLVSPLRDWLNEPALIRLRRMCGLFTFFYATLHLLAWAWWEQNFVLADMGLDIVKRPFVTVGVVAFLVMLGMALTSSHRAMVAMGRYWKALHRWIYLVAVLSIIHYWLHKAGKNDFLEVTIYGLVLAALLGWRLWRYCRPKRAGFK</sequence>